<accession>A0A1F2PBZ9</accession>
<comment type="caution">
    <text evidence="1">The sequence shown here is derived from an EMBL/GenBank/DDBJ whole genome shotgun (WGS) entry which is preliminary data.</text>
</comment>
<evidence type="ECO:0000313" key="2">
    <source>
        <dbReference type="Proteomes" id="UP000186940"/>
    </source>
</evidence>
<reference evidence="1" key="1">
    <citation type="submission" date="2016-05" db="EMBL/GenBank/DDBJ databases">
        <title>Microbial consortia oxidize butane by reversing methanogenesis.</title>
        <authorList>
            <person name="Laso-Perez R."/>
            <person name="Richter M."/>
            <person name="Wegener G."/>
            <person name="Musat F."/>
        </authorList>
    </citation>
    <scope>NUCLEOTIDE SEQUENCE [LARGE SCALE GENOMIC DNA]</scope>
    <source>
        <strain evidence="1">BOX2</strain>
    </source>
</reference>
<dbReference type="PATRIC" id="fig|1838285.3.peg.103"/>
<sequence>MCEGSGLDYLVLHTGQHYSYEMDRVFFQEIEMPDVKYKPREKIYNLYNAK</sequence>
<protein>
    <submittedName>
        <fullName evidence="1">UDP-N-acetylglucosamine 2-epimerase</fullName>
        <ecNumber evidence="1">5.1.3.14</ecNumber>
    </submittedName>
</protein>
<dbReference type="EC" id="5.1.3.14" evidence="1"/>
<proteinExistence type="predicted"/>
<dbReference type="Gene3D" id="3.40.50.2000">
    <property type="entry name" value="Glycogen Phosphorylase B"/>
    <property type="match status" value="1"/>
</dbReference>
<organism evidence="1 2">
    <name type="scientific">Candidatus Syntropharchaeum caldarium</name>
    <dbReference type="NCBI Taxonomy" id="1838285"/>
    <lineage>
        <taxon>Archaea</taxon>
        <taxon>Methanobacteriati</taxon>
        <taxon>Methanobacteriota</taxon>
        <taxon>Stenosarchaea group</taxon>
        <taxon>Methanomicrobia</taxon>
        <taxon>Methanosarcinales</taxon>
        <taxon>ANME-2 cluster</taxon>
        <taxon>Candidatus Syntropharchaeum</taxon>
    </lineage>
</organism>
<keyword evidence="2" id="KW-1185">Reference proteome</keyword>
<gene>
    <name evidence="1" type="ORF">SCAL_000098</name>
</gene>
<dbReference type="GO" id="GO:0008761">
    <property type="term" value="F:UDP-N-acetylglucosamine 2-epimerase activity"/>
    <property type="evidence" value="ECO:0007669"/>
    <property type="project" value="UniProtKB-EC"/>
</dbReference>
<evidence type="ECO:0000313" key="1">
    <source>
        <dbReference type="EMBL" id="OFV68422.1"/>
    </source>
</evidence>
<keyword evidence="1" id="KW-0413">Isomerase</keyword>
<dbReference type="AlphaFoldDB" id="A0A1F2PBZ9"/>
<name>A0A1F2PBZ9_9EURY</name>
<dbReference type="Proteomes" id="UP000186940">
    <property type="component" value="Unassembled WGS sequence"/>
</dbReference>
<dbReference type="STRING" id="1838285.SCAL_000098"/>
<dbReference type="SUPFAM" id="SSF53756">
    <property type="entry name" value="UDP-Glycosyltransferase/glycogen phosphorylase"/>
    <property type="match status" value="1"/>
</dbReference>
<dbReference type="EMBL" id="LYOS01000001">
    <property type="protein sequence ID" value="OFV68422.1"/>
    <property type="molecule type" value="Genomic_DNA"/>
</dbReference>